<keyword evidence="3" id="KW-1003">Cell membrane</keyword>
<evidence type="ECO:0000256" key="9">
    <source>
        <dbReference type="RuleBase" id="RU369079"/>
    </source>
</evidence>
<accession>A0A1H3L9V2</accession>
<name>A0A1H3L9V2_9RHOB</name>
<feature type="transmembrane region" description="Helical" evidence="9">
    <location>
        <begin position="14"/>
        <end position="40"/>
    </location>
</feature>
<dbReference type="EMBL" id="FNPF01000012">
    <property type="protein sequence ID" value="SDY60734.1"/>
    <property type="molecule type" value="Genomic_DNA"/>
</dbReference>
<comment type="subcellular location">
    <subcellularLocation>
        <location evidence="1 9">Cell inner membrane</location>
        <topology evidence="1 9">Multi-pass membrane protein</topology>
    </subcellularLocation>
</comment>
<dbReference type="Pfam" id="PF04290">
    <property type="entry name" value="DctQ"/>
    <property type="match status" value="1"/>
</dbReference>
<evidence type="ECO:0000256" key="1">
    <source>
        <dbReference type="ARBA" id="ARBA00004429"/>
    </source>
</evidence>
<dbReference type="OrthoDB" id="4250245at2"/>
<evidence type="ECO:0000313" key="11">
    <source>
        <dbReference type="EMBL" id="SDY60734.1"/>
    </source>
</evidence>
<evidence type="ECO:0000313" key="12">
    <source>
        <dbReference type="Proteomes" id="UP000199286"/>
    </source>
</evidence>
<dbReference type="GO" id="GO:0022857">
    <property type="term" value="F:transmembrane transporter activity"/>
    <property type="evidence" value="ECO:0007669"/>
    <property type="project" value="UniProtKB-UniRule"/>
</dbReference>
<protein>
    <recommendedName>
        <fullName evidence="9">TRAP transporter small permease protein</fullName>
    </recommendedName>
</protein>
<keyword evidence="12" id="KW-1185">Reference proteome</keyword>
<evidence type="ECO:0000256" key="5">
    <source>
        <dbReference type="ARBA" id="ARBA00022692"/>
    </source>
</evidence>
<dbReference type="PANTHER" id="PTHR35011">
    <property type="entry name" value="2,3-DIKETO-L-GULONATE TRAP TRANSPORTER SMALL PERMEASE PROTEIN YIAM"/>
    <property type="match status" value="1"/>
</dbReference>
<keyword evidence="2 9" id="KW-0813">Transport</keyword>
<dbReference type="GO" id="GO:0005886">
    <property type="term" value="C:plasma membrane"/>
    <property type="evidence" value="ECO:0007669"/>
    <property type="project" value="UniProtKB-SubCell"/>
</dbReference>
<organism evidence="11 12">
    <name type="scientific">Citreimonas salinaria</name>
    <dbReference type="NCBI Taxonomy" id="321339"/>
    <lineage>
        <taxon>Bacteria</taxon>
        <taxon>Pseudomonadati</taxon>
        <taxon>Pseudomonadota</taxon>
        <taxon>Alphaproteobacteria</taxon>
        <taxon>Rhodobacterales</taxon>
        <taxon>Roseobacteraceae</taxon>
        <taxon>Citreimonas</taxon>
    </lineage>
</organism>
<gene>
    <name evidence="11" type="ORF">SAMN05444340_1125</name>
</gene>
<dbReference type="AlphaFoldDB" id="A0A1H3L9V2"/>
<evidence type="ECO:0000256" key="6">
    <source>
        <dbReference type="ARBA" id="ARBA00022989"/>
    </source>
</evidence>
<evidence type="ECO:0000259" key="10">
    <source>
        <dbReference type="Pfam" id="PF04290"/>
    </source>
</evidence>
<reference evidence="11 12" key="1">
    <citation type="submission" date="2016-10" db="EMBL/GenBank/DDBJ databases">
        <authorList>
            <person name="de Groot N.N."/>
        </authorList>
    </citation>
    <scope>NUCLEOTIDE SEQUENCE [LARGE SCALE GENOMIC DNA]</scope>
    <source>
        <strain evidence="11 12">DSM 26880</strain>
    </source>
</reference>
<sequence length="166" mass="18139">MTALFALATRISRALAFVGTAAVVVMMLHICADVIVRNLFNVSMNVTVDMVSRYYMTAIAFLPLGYLELRGQMVSVELLDAALPPPLLRVSDALVALVVSGLYVVLAWSTWPTAFSNFRSGTFVELVSLRLPVWHSYFILPVGFTLAALATLIKAVDLAFVGERRA</sequence>
<feature type="domain" description="Tripartite ATP-independent periplasmic transporters DctQ component" evidence="10">
    <location>
        <begin position="26"/>
        <end position="158"/>
    </location>
</feature>
<evidence type="ECO:0000256" key="8">
    <source>
        <dbReference type="ARBA" id="ARBA00038436"/>
    </source>
</evidence>
<proteinExistence type="inferred from homology"/>
<keyword evidence="6 9" id="KW-1133">Transmembrane helix</keyword>
<dbReference type="RefSeq" id="WP_089884028.1">
    <property type="nucleotide sequence ID" value="NZ_FNPF01000012.1"/>
</dbReference>
<evidence type="ECO:0000256" key="2">
    <source>
        <dbReference type="ARBA" id="ARBA00022448"/>
    </source>
</evidence>
<dbReference type="Proteomes" id="UP000199286">
    <property type="component" value="Unassembled WGS sequence"/>
</dbReference>
<dbReference type="InterPro" id="IPR055348">
    <property type="entry name" value="DctQ"/>
</dbReference>
<dbReference type="PANTHER" id="PTHR35011:SF10">
    <property type="entry name" value="TRAP TRANSPORTER SMALL PERMEASE PROTEIN"/>
    <property type="match status" value="1"/>
</dbReference>
<dbReference type="InterPro" id="IPR007387">
    <property type="entry name" value="TRAP_DctQ"/>
</dbReference>
<feature type="transmembrane region" description="Helical" evidence="9">
    <location>
        <begin position="131"/>
        <end position="156"/>
    </location>
</feature>
<comment type="subunit">
    <text evidence="9">The complex comprises the extracytoplasmic solute receptor protein and the two transmembrane proteins.</text>
</comment>
<evidence type="ECO:0000256" key="7">
    <source>
        <dbReference type="ARBA" id="ARBA00023136"/>
    </source>
</evidence>
<feature type="transmembrane region" description="Helical" evidence="9">
    <location>
        <begin position="90"/>
        <end position="111"/>
    </location>
</feature>
<comment type="similarity">
    <text evidence="8 9">Belongs to the TRAP transporter small permease family.</text>
</comment>
<keyword evidence="5 9" id="KW-0812">Transmembrane</keyword>
<keyword evidence="4 9" id="KW-0997">Cell inner membrane</keyword>
<feature type="transmembrane region" description="Helical" evidence="9">
    <location>
        <begin position="52"/>
        <end position="69"/>
    </location>
</feature>
<dbReference type="GO" id="GO:0015740">
    <property type="term" value="P:C4-dicarboxylate transport"/>
    <property type="evidence" value="ECO:0007669"/>
    <property type="project" value="TreeGrafter"/>
</dbReference>
<evidence type="ECO:0000256" key="4">
    <source>
        <dbReference type="ARBA" id="ARBA00022519"/>
    </source>
</evidence>
<evidence type="ECO:0000256" key="3">
    <source>
        <dbReference type="ARBA" id="ARBA00022475"/>
    </source>
</evidence>
<keyword evidence="7 9" id="KW-0472">Membrane</keyword>
<dbReference type="STRING" id="321339.SAMN05444340_1125"/>
<comment type="function">
    <text evidence="9">Part of the tripartite ATP-independent periplasmic (TRAP) transport system.</text>
</comment>